<accession>A1ZGP2</accession>
<keyword evidence="2 5" id="KW-0812">Transmembrane</keyword>
<dbReference type="InterPro" id="IPR036513">
    <property type="entry name" value="STAS_dom_sf"/>
</dbReference>
<dbReference type="SUPFAM" id="SSF52091">
    <property type="entry name" value="SpoIIaa-like"/>
    <property type="match status" value="1"/>
</dbReference>
<feature type="transmembrane region" description="Helical" evidence="5">
    <location>
        <begin position="269"/>
        <end position="291"/>
    </location>
</feature>
<dbReference type="PANTHER" id="PTHR11814">
    <property type="entry name" value="SULFATE TRANSPORTER"/>
    <property type="match status" value="1"/>
</dbReference>
<dbReference type="InterPro" id="IPR011547">
    <property type="entry name" value="SLC26A/SulP_dom"/>
</dbReference>
<keyword evidence="8" id="KW-1185">Reference proteome</keyword>
<dbReference type="PROSITE" id="PS50801">
    <property type="entry name" value="STAS"/>
    <property type="match status" value="1"/>
</dbReference>
<feature type="transmembrane region" description="Helical" evidence="5">
    <location>
        <begin position="215"/>
        <end position="237"/>
    </location>
</feature>
<dbReference type="RefSeq" id="WP_002694991.1">
    <property type="nucleotide sequence ID" value="NZ_AAWS01000006.1"/>
</dbReference>
<feature type="transmembrane region" description="Helical" evidence="5">
    <location>
        <begin position="20"/>
        <end position="42"/>
    </location>
</feature>
<evidence type="ECO:0000256" key="2">
    <source>
        <dbReference type="ARBA" id="ARBA00022692"/>
    </source>
</evidence>
<evidence type="ECO:0000256" key="1">
    <source>
        <dbReference type="ARBA" id="ARBA00004141"/>
    </source>
</evidence>
<dbReference type="OrthoDB" id="9769739at2"/>
<proteinExistence type="predicted"/>
<feature type="domain" description="STAS" evidence="6">
    <location>
        <begin position="437"/>
        <end position="520"/>
    </location>
</feature>
<dbReference type="AlphaFoldDB" id="A1ZGP2"/>
<dbReference type="Proteomes" id="UP000004095">
    <property type="component" value="Unassembled WGS sequence"/>
</dbReference>
<dbReference type="InterPro" id="IPR001902">
    <property type="entry name" value="SLC26A/SulP_fam"/>
</dbReference>
<evidence type="ECO:0000256" key="4">
    <source>
        <dbReference type="ARBA" id="ARBA00023136"/>
    </source>
</evidence>
<dbReference type="GO" id="GO:0016020">
    <property type="term" value="C:membrane"/>
    <property type="evidence" value="ECO:0007669"/>
    <property type="project" value="UniProtKB-SubCell"/>
</dbReference>
<feature type="transmembrane region" description="Helical" evidence="5">
    <location>
        <begin position="48"/>
        <end position="71"/>
    </location>
</feature>
<dbReference type="GO" id="GO:0055085">
    <property type="term" value="P:transmembrane transport"/>
    <property type="evidence" value="ECO:0007669"/>
    <property type="project" value="InterPro"/>
</dbReference>
<dbReference type="eggNOG" id="COG0659">
    <property type="taxonomic scope" value="Bacteria"/>
</dbReference>
<keyword evidence="4 5" id="KW-0472">Membrane</keyword>
<comment type="caution">
    <text evidence="7">The sequence shown here is derived from an EMBL/GenBank/DDBJ whole genome shotgun (WGS) entry which is preliminary data.</text>
</comment>
<feature type="transmembrane region" description="Helical" evidence="5">
    <location>
        <begin position="344"/>
        <end position="361"/>
    </location>
</feature>
<organism evidence="7 8">
    <name type="scientific">Microscilla marina ATCC 23134</name>
    <dbReference type="NCBI Taxonomy" id="313606"/>
    <lineage>
        <taxon>Bacteria</taxon>
        <taxon>Pseudomonadati</taxon>
        <taxon>Bacteroidota</taxon>
        <taxon>Cytophagia</taxon>
        <taxon>Cytophagales</taxon>
        <taxon>Microscillaceae</taxon>
        <taxon>Microscilla</taxon>
    </lineage>
</organism>
<reference evidence="7 8" key="1">
    <citation type="submission" date="2007-01" db="EMBL/GenBank/DDBJ databases">
        <authorList>
            <person name="Haygood M."/>
            <person name="Podell S."/>
            <person name="Anderson C."/>
            <person name="Hopkinson B."/>
            <person name="Roe K."/>
            <person name="Barbeau K."/>
            <person name="Gaasterland T."/>
            <person name="Ferriera S."/>
            <person name="Johnson J."/>
            <person name="Kravitz S."/>
            <person name="Beeson K."/>
            <person name="Sutton G."/>
            <person name="Rogers Y.-H."/>
            <person name="Friedman R."/>
            <person name="Frazier M."/>
            <person name="Venter J.C."/>
        </authorList>
    </citation>
    <scope>NUCLEOTIDE SEQUENCE [LARGE SCALE GENOMIC DNA]</scope>
    <source>
        <strain evidence="7 8">ATCC 23134</strain>
    </source>
</reference>
<feature type="transmembrane region" description="Helical" evidence="5">
    <location>
        <begin position="185"/>
        <end position="203"/>
    </location>
</feature>
<sequence length="520" mass="56318">MAKKHKHVLHKENYLGNLQFDLPAGLVVFLVAIPLCLGIALGSQPKDAGLSFPIFAGIISGIIGGIIVPILSQSQLSVSGPAAGLTAVVAAGVFTIGSFNGFLVAVFLAGLIQILLGVLRAGFIAYYIPSSVIKGMLAAIGITLILKELPHAIGYDPKQFSLAFHDNSHENTFTAIVHATEHVEWGALIITVISLIIMITWDYSRLKDFRWVPSALIVVVLGIVLNEVVLNGALPALKLNNTHRVSLPTEGILSGLSFPNWDYLFKKEVWIIAVTIGLIASVETLLTVEAVDKLDPYKRKSPLDRELIAQGLGNTIAGLIGGLPITSVIVRSSASINAGGRTKMAAFFHGLFLLISVLFIARYLNLVPLASLAAILLVVGYKLAKPSVFKLIYKKGWEQFIPFLITIVSILLTDLLVGVTIGIVVGLFFVIRSNFHSSISVTKDGDHVLVRFNKDASFLNKPLLLDALESIEENSHVVIDGTRAQYMDSDISELLDEFQQEAKLKNIKVELRNVTKLIPV</sequence>
<evidence type="ECO:0000313" key="8">
    <source>
        <dbReference type="Proteomes" id="UP000004095"/>
    </source>
</evidence>
<feature type="transmembrane region" description="Helical" evidence="5">
    <location>
        <begin position="366"/>
        <end position="384"/>
    </location>
</feature>
<evidence type="ECO:0000256" key="5">
    <source>
        <dbReference type="SAM" id="Phobius"/>
    </source>
</evidence>
<dbReference type="Pfam" id="PF01740">
    <property type="entry name" value="STAS"/>
    <property type="match status" value="1"/>
</dbReference>
<protein>
    <submittedName>
        <fullName evidence="7">Sulfate transporter family protein</fullName>
    </submittedName>
</protein>
<feature type="transmembrane region" description="Helical" evidence="5">
    <location>
        <begin position="102"/>
        <end position="119"/>
    </location>
</feature>
<evidence type="ECO:0000259" key="6">
    <source>
        <dbReference type="PROSITE" id="PS50801"/>
    </source>
</evidence>
<dbReference type="Pfam" id="PF00916">
    <property type="entry name" value="Sulfate_transp"/>
    <property type="match status" value="1"/>
</dbReference>
<evidence type="ECO:0000256" key="3">
    <source>
        <dbReference type="ARBA" id="ARBA00022989"/>
    </source>
</evidence>
<gene>
    <name evidence="7" type="ORF">M23134_03297</name>
</gene>
<feature type="transmembrane region" description="Helical" evidence="5">
    <location>
        <begin position="404"/>
        <end position="431"/>
    </location>
</feature>
<comment type="subcellular location">
    <subcellularLocation>
        <location evidence="1">Membrane</location>
        <topology evidence="1">Multi-pass membrane protein</topology>
    </subcellularLocation>
</comment>
<feature type="transmembrane region" description="Helical" evidence="5">
    <location>
        <begin position="312"/>
        <end position="332"/>
    </location>
</feature>
<name>A1ZGP2_MICM2</name>
<dbReference type="EMBL" id="AAWS01000006">
    <property type="protein sequence ID" value="EAY30659.1"/>
    <property type="molecule type" value="Genomic_DNA"/>
</dbReference>
<dbReference type="InterPro" id="IPR002645">
    <property type="entry name" value="STAS_dom"/>
</dbReference>
<keyword evidence="3 5" id="KW-1133">Transmembrane helix</keyword>
<feature type="transmembrane region" description="Helical" evidence="5">
    <location>
        <begin position="126"/>
        <end position="146"/>
    </location>
</feature>
<dbReference type="Gene3D" id="3.30.750.24">
    <property type="entry name" value="STAS domain"/>
    <property type="match status" value="1"/>
</dbReference>
<evidence type="ECO:0000313" key="7">
    <source>
        <dbReference type="EMBL" id="EAY30659.1"/>
    </source>
</evidence>